<gene>
    <name evidence="2" type="ORF">DCC35_11645</name>
</gene>
<feature type="domain" description="Serine hydrolase" evidence="1">
    <location>
        <begin position="13"/>
        <end position="102"/>
    </location>
</feature>
<organism evidence="2 3">
    <name type="scientific">Mangrovivirga cuniculi</name>
    <dbReference type="NCBI Taxonomy" id="2715131"/>
    <lineage>
        <taxon>Bacteria</taxon>
        <taxon>Pseudomonadati</taxon>
        <taxon>Bacteroidota</taxon>
        <taxon>Cytophagia</taxon>
        <taxon>Cytophagales</taxon>
        <taxon>Mangrovivirgaceae</taxon>
        <taxon>Mangrovivirga</taxon>
    </lineage>
</organism>
<dbReference type="SUPFAM" id="SSF53474">
    <property type="entry name" value="alpha/beta-Hydrolases"/>
    <property type="match status" value="1"/>
</dbReference>
<proteinExistence type="predicted"/>
<dbReference type="AlphaFoldDB" id="A0A4D7JRJ2"/>
<dbReference type="Gene3D" id="3.40.50.1820">
    <property type="entry name" value="alpha/beta hydrolase"/>
    <property type="match status" value="1"/>
</dbReference>
<protein>
    <recommendedName>
        <fullName evidence="1">Serine hydrolase domain-containing protein</fullName>
    </recommendedName>
</protein>
<name>A0A4D7JRJ2_9BACT</name>
<dbReference type="RefSeq" id="WP_137090949.1">
    <property type="nucleotide sequence ID" value="NZ_CP028923.1"/>
</dbReference>
<sequence length="113" mass="12747">MGNIDLEQKELIVFGFSQGVATASRVVSELNLKPDHLIFYAGNPAHDIKFPLELKINTKVHFVYGDQDEYINEENAIKIIDYLKDLTKITPEVIRYQGLHTINSSILGTIITS</sequence>
<dbReference type="InterPro" id="IPR005645">
    <property type="entry name" value="FSH-like_dom"/>
</dbReference>
<dbReference type="Proteomes" id="UP000298616">
    <property type="component" value="Chromosome"/>
</dbReference>
<evidence type="ECO:0000313" key="3">
    <source>
        <dbReference type="Proteomes" id="UP000298616"/>
    </source>
</evidence>
<dbReference type="KEGG" id="fpf:DCC35_11645"/>
<evidence type="ECO:0000259" key="1">
    <source>
        <dbReference type="Pfam" id="PF03959"/>
    </source>
</evidence>
<dbReference type="InterPro" id="IPR029058">
    <property type="entry name" value="AB_hydrolase_fold"/>
</dbReference>
<accession>A0A4D7JRJ2</accession>
<dbReference type="EMBL" id="CP028923">
    <property type="protein sequence ID" value="QCK15352.1"/>
    <property type="molecule type" value="Genomic_DNA"/>
</dbReference>
<evidence type="ECO:0000313" key="2">
    <source>
        <dbReference type="EMBL" id="QCK15352.1"/>
    </source>
</evidence>
<dbReference type="Pfam" id="PF03959">
    <property type="entry name" value="FSH1"/>
    <property type="match status" value="1"/>
</dbReference>
<keyword evidence="3" id="KW-1185">Reference proteome</keyword>
<dbReference type="OrthoDB" id="595091at2"/>
<reference evidence="2 3" key="1">
    <citation type="submission" date="2018-04" db="EMBL/GenBank/DDBJ databases">
        <title>Complete genome uncultured novel isolate.</title>
        <authorList>
            <person name="Merlino G."/>
        </authorList>
    </citation>
    <scope>NUCLEOTIDE SEQUENCE [LARGE SCALE GENOMIC DNA]</scope>
    <source>
        <strain evidence="3">R1DC9</strain>
    </source>
</reference>